<keyword evidence="2" id="KW-1185">Reference proteome</keyword>
<sequence>MLASSNSARRVVHHFVRALSSTSCKQRLKVVNPENGGKTRTAPDFERIRADRFTSPDTASRTTEVFPKTWPVWDANNKRVTFLNVDCSTIETTTPLGMFELKVKCDVEQMGPECVYLQQVNRDIYTTRLIPLMSKLGYNSFSFLGDSVGQAAFYKNTPTTNI</sequence>
<gene>
    <name evidence="1" type="ORF">KP79_PYT07071</name>
</gene>
<dbReference type="OrthoDB" id="10343767at2759"/>
<comment type="caution">
    <text evidence="1">The sequence shown here is derived from an EMBL/GenBank/DDBJ whole genome shotgun (WGS) entry which is preliminary data.</text>
</comment>
<dbReference type="AlphaFoldDB" id="A0A210Q9Y5"/>
<reference evidence="1 2" key="1">
    <citation type="journal article" date="2017" name="Nat. Ecol. Evol.">
        <title>Scallop genome provides insights into evolution of bilaterian karyotype and development.</title>
        <authorList>
            <person name="Wang S."/>
            <person name="Zhang J."/>
            <person name="Jiao W."/>
            <person name="Li J."/>
            <person name="Xun X."/>
            <person name="Sun Y."/>
            <person name="Guo X."/>
            <person name="Huan P."/>
            <person name="Dong B."/>
            <person name="Zhang L."/>
            <person name="Hu X."/>
            <person name="Sun X."/>
            <person name="Wang J."/>
            <person name="Zhao C."/>
            <person name="Wang Y."/>
            <person name="Wang D."/>
            <person name="Huang X."/>
            <person name="Wang R."/>
            <person name="Lv J."/>
            <person name="Li Y."/>
            <person name="Zhang Z."/>
            <person name="Liu B."/>
            <person name="Lu W."/>
            <person name="Hui Y."/>
            <person name="Liang J."/>
            <person name="Zhou Z."/>
            <person name="Hou R."/>
            <person name="Li X."/>
            <person name="Liu Y."/>
            <person name="Li H."/>
            <person name="Ning X."/>
            <person name="Lin Y."/>
            <person name="Zhao L."/>
            <person name="Xing Q."/>
            <person name="Dou J."/>
            <person name="Li Y."/>
            <person name="Mao J."/>
            <person name="Guo H."/>
            <person name="Dou H."/>
            <person name="Li T."/>
            <person name="Mu C."/>
            <person name="Jiang W."/>
            <person name="Fu Q."/>
            <person name="Fu X."/>
            <person name="Miao Y."/>
            <person name="Liu J."/>
            <person name="Yu Q."/>
            <person name="Li R."/>
            <person name="Liao H."/>
            <person name="Li X."/>
            <person name="Kong Y."/>
            <person name="Jiang Z."/>
            <person name="Chourrout D."/>
            <person name="Li R."/>
            <person name="Bao Z."/>
        </authorList>
    </citation>
    <scope>NUCLEOTIDE SEQUENCE [LARGE SCALE GENOMIC DNA]</scope>
    <source>
        <strain evidence="1 2">PY_sf001</strain>
    </source>
</reference>
<protein>
    <submittedName>
        <fullName evidence="1">Uncharacterized protein</fullName>
    </submittedName>
</protein>
<dbReference type="EMBL" id="NEDP02004470">
    <property type="protein sequence ID" value="OWF45552.1"/>
    <property type="molecule type" value="Genomic_DNA"/>
</dbReference>
<evidence type="ECO:0000313" key="1">
    <source>
        <dbReference type="EMBL" id="OWF45552.1"/>
    </source>
</evidence>
<name>A0A210Q9Y5_MIZYE</name>
<accession>A0A210Q9Y5</accession>
<dbReference type="Proteomes" id="UP000242188">
    <property type="component" value="Unassembled WGS sequence"/>
</dbReference>
<proteinExistence type="predicted"/>
<organism evidence="1 2">
    <name type="scientific">Mizuhopecten yessoensis</name>
    <name type="common">Japanese scallop</name>
    <name type="synonym">Patinopecten yessoensis</name>
    <dbReference type="NCBI Taxonomy" id="6573"/>
    <lineage>
        <taxon>Eukaryota</taxon>
        <taxon>Metazoa</taxon>
        <taxon>Spiralia</taxon>
        <taxon>Lophotrochozoa</taxon>
        <taxon>Mollusca</taxon>
        <taxon>Bivalvia</taxon>
        <taxon>Autobranchia</taxon>
        <taxon>Pteriomorphia</taxon>
        <taxon>Pectinida</taxon>
        <taxon>Pectinoidea</taxon>
        <taxon>Pectinidae</taxon>
        <taxon>Mizuhopecten</taxon>
    </lineage>
</organism>
<evidence type="ECO:0000313" key="2">
    <source>
        <dbReference type="Proteomes" id="UP000242188"/>
    </source>
</evidence>